<evidence type="ECO:0000313" key="1">
    <source>
        <dbReference type="EMBL" id="ETN82438.1"/>
    </source>
</evidence>
<gene>
    <name evidence="1" type="ORF">NECAME_07966</name>
</gene>
<dbReference type="Proteomes" id="UP000053676">
    <property type="component" value="Unassembled WGS sequence"/>
</dbReference>
<proteinExistence type="predicted"/>
<reference evidence="2" key="1">
    <citation type="journal article" date="2014" name="Nat. Genet.">
        <title>Genome of the human hookworm Necator americanus.</title>
        <authorList>
            <person name="Tang Y.T."/>
            <person name="Gao X."/>
            <person name="Rosa B.A."/>
            <person name="Abubucker S."/>
            <person name="Hallsworth-Pepin K."/>
            <person name="Martin J."/>
            <person name="Tyagi R."/>
            <person name="Heizer E."/>
            <person name="Zhang X."/>
            <person name="Bhonagiri-Palsikar V."/>
            <person name="Minx P."/>
            <person name="Warren W.C."/>
            <person name="Wang Q."/>
            <person name="Zhan B."/>
            <person name="Hotez P.J."/>
            <person name="Sternberg P.W."/>
            <person name="Dougall A."/>
            <person name="Gaze S.T."/>
            <person name="Mulvenna J."/>
            <person name="Sotillo J."/>
            <person name="Ranganathan S."/>
            <person name="Rabelo E.M."/>
            <person name="Wilson R.K."/>
            <person name="Felgner P.L."/>
            <person name="Bethony J."/>
            <person name="Hawdon J.M."/>
            <person name="Gasser R.B."/>
            <person name="Loukas A."/>
            <person name="Mitreva M."/>
        </authorList>
    </citation>
    <scope>NUCLEOTIDE SEQUENCE [LARGE SCALE GENOMIC DNA]</scope>
</reference>
<protein>
    <submittedName>
        <fullName evidence="1">Uncharacterized protein</fullName>
    </submittedName>
</protein>
<accession>W2TKX0</accession>
<name>W2TKX0_NECAM</name>
<keyword evidence="2" id="KW-1185">Reference proteome</keyword>
<dbReference type="KEGG" id="nai:NECAME_07966"/>
<dbReference type="EMBL" id="KI658480">
    <property type="protein sequence ID" value="ETN82438.1"/>
    <property type="molecule type" value="Genomic_DNA"/>
</dbReference>
<evidence type="ECO:0000313" key="2">
    <source>
        <dbReference type="Proteomes" id="UP000053676"/>
    </source>
</evidence>
<sequence length="66" mass="7679">MDNCSTTPNDARHKLVQVGGDQLRRVAVTVVKWDIKSMKRWLDMLYKATEEKWTGMGRASKGWLHF</sequence>
<dbReference type="AlphaFoldDB" id="W2TKX0"/>
<organism evidence="1 2">
    <name type="scientific">Necator americanus</name>
    <name type="common">Human hookworm</name>
    <dbReference type="NCBI Taxonomy" id="51031"/>
    <lineage>
        <taxon>Eukaryota</taxon>
        <taxon>Metazoa</taxon>
        <taxon>Ecdysozoa</taxon>
        <taxon>Nematoda</taxon>
        <taxon>Chromadorea</taxon>
        <taxon>Rhabditida</taxon>
        <taxon>Rhabditina</taxon>
        <taxon>Rhabditomorpha</taxon>
        <taxon>Strongyloidea</taxon>
        <taxon>Ancylostomatidae</taxon>
        <taxon>Bunostominae</taxon>
        <taxon>Necator</taxon>
    </lineage>
</organism>